<feature type="transmembrane region" description="Helical" evidence="1">
    <location>
        <begin position="21"/>
        <end position="42"/>
    </location>
</feature>
<dbReference type="EMBL" id="OZ020111">
    <property type="protein sequence ID" value="CAK9263608.1"/>
    <property type="molecule type" value="Genomic_DNA"/>
</dbReference>
<keyword evidence="1" id="KW-0472">Membrane</keyword>
<evidence type="ECO:0000313" key="3">
    <source>
        <dbReference type="Proteomes" id="UP001497444"/>
    </source>
</evidence>
<accession>A0ABP0WCT9</accession>
<proteinExistence type="predicted"/>
<keyword evidence="3" id="KW-1185">Reference proteome</keyword>
<name>A0ABP0WCT9_9BRYO</name>
<protein>
    <submittedName>
        <fullName evidence="2">Uncharacterized protein</fullName>
    </submittedName>
</protein>
<evidence type="ECO:0000256" key="1">
    <source>
        <dbReference type="SAM" id="Phobius"/>
    </source>
</evidence>
<evidence type="ECO:0000313" key="2">
    <source>
        <dbReference type="EMBL" id="CAK9263608.1"/>
    </source>
</evidence>
<keyword evidence="1" id="KW-1133">Transmembrane helix</keyword>
<gene>
    <name evidence="2" type="ORF">CSSPJE1EN1_LOCUS9086</name>
</gene>
<organism evidence="2 3">
    <name type="scientific">Sphagnum jensenii</name>
    <dbReference type="NCBI Taxonomy" id="128206"/>
    <lineage>
        <taxon>Eukaryota</taxon>
        <taxon>Viridiplantae</taxon>
        <taxon>Streptophyta</taxon>
        <taxon>Embryophyta</taxon>
        <taxon>Bryophyta</taxon>
        <taxon>Sphagnophytina</taxon>
        <taxon>Sphagnopsida</taxon>
        <taxon>Sphagnales</taxon>
        <taxon>Sphagnaceae</taxon>
        <taxon>Sphagnum</taxon>
    </lineage>
</organism>
<dbReference type="Proteomes" id="UP001497444">
    <property type="component" value="Chromosome 16"/>
</dbReference>
<keyword evidence="1" id="KW-0812">Transmembrane</keyword>
<reference evidence="2" key="1">
    <citation type="submission" date="2024-02" db="EMBL/GenBank/DDBJ databases">
        <authorList>
            <consortium name="ELIXIR-Norway"/>
            <consortium name="Elixir Norway"/>
        </authorList>
    </citation>
    <scope>NUCLEOTIDE SEQUENCE</scope>
</reference>
<sequence>MAVGRRATDNRAQDDITMMQTVTLVVMSVMTAPLSSVAMAALSGLRETSMAKDNATNVALQLGAASLQIVLLRRCTSLRVATTLRRCSSRGYNTAALQYYSSRCCDAMCGYDVAML</sequence>